<name>A0A812U138_9DINO</name>
<accession>A0A812U138</accession>
<evidence type="ECO:0000313" key="1">
    <source>
        <dbReference type="EMBL" id="CAE7547174.1"/>
    </source>
</evidence>
<dbReference type="OrthoDB" id="407954at2759"/>
<keyword evidence="2" id="KW-1185">Reference proteome</keyword>
<protein>
    <submittedName>
        <fullName evidence="1">Uncharacterized protein</fullName>
    </submittedName>
</protein>
<organism evidence="1 2">
    <name type="scientific">Symbiodinium natans</name>
    <dbReference type="NCBI Taxonomy" id="878477"/>
    <lineage>
        <taxon>Eukaryota</taxon>
        <taxon>Sar</taxon>
        <taxon>Alveolata</taxon>
        <taxon>Dinophyceae</taxon>
        <taxon>Suessiales</taxon>
        <taxon>Symbiodiniaceae</taxon>
        <taxon>Symbiodinium</taxon>
    </lineage>
</organism>
<proteinExistence type="predicted"/>
<dbReference type="Proteomes" id="UP000604046">
    <property type="component" value="Unassembled WGS sequence"/>
</dbReference>
<dbReference type="EMBL" id="CAJNDS010002620">
    <property type="protein sequence ID" value="CAE7547174.1"/>
    <property type="molecule type" value="Genomic_DNA"/>
</dbReference>
<evidence type="ECO:0000313" key="2">
    <source>
        <dbReference type="Proteomes" id="UP000604046"/>
    </source>
</evidence>
<reference evidence="1" key="1">
    <citation type="submission" date="2021-02" db="EMBL/GenBank/DDBJ databases">
        <authorList>
            <person name="Dougan E. K."/>
            <person name="Rhodes N."/>
            <person name="Thang M."/>
            <person name="Chan C."/>
        </authorList>
    </citation>
    <scope>NUCLEOTIDE SEQUENCE</scope>
</reference>
<sequence length="311" mass="34086">MGKAALMSKILGDVLFNLCTGHYEKGKPTNEARTAARKKNCMECIDKVLEAVVGPGDLLSSDVRAEFAAEAYAAWGSCKGCLAAKQAKLPPKGTDFAKYNLEIEHEFTTTGPFRDLAHGIVNRQQKLDEGFFHTFVERLRQAFGSDSSLGDDDFQAMAIELNTIAALCAGVRAFCAASGYEVPPLPSKPNPCQPSRFQRVSDYSTGPLRMDKTIAWVPTLPTSQLRKDVLQSFNIDWFVWSFAGNNPGGPTSKASAAPLTCWEFMKFMDVMYVPVQDAPRFLKVPGQDRTLNRGQLEVAAADYTTGKACNF</sequence>
<gene>
    <name evidence="1" type="ORF">SNAT2548_LOCUS30706</name>
</gene>
<comment type="caution">
    <text evidence="1">The sequence shown here is derived from an EMBL/GenBank/DDBJ whole genome shotgun (WGS) entry which is preliminary data.</text>
</comment>
<dbReference type="AlphaFoldDB" id="A0A812U138"/>